<sequence>MLLKWIVNNKKDVKAHTPLLSKKNLCEVKTFHESFEQYKKTPLVKLDGLANFLGLSNVFVKDESLRFGLNSFKVLGASYAIGKHLAQKLDKNISELPFSVLKSEKVKSDLGNLTFVATTDGNHGRGVAWMAKQLGYKCIVYMPKGSTQNRLNNIAEFGADVSITDWNYDDAVRFTAKQASKNGWEVIQDTSWEGYTEIPTWIMKGYSTLAQEAIEQLHGTVPTHVFLQAGVGAFASVIASVFVSAFEKNPPKIIIVEPEKADCFYKSCKAGKIEAVTGEMNTIMAGLACGEPNPMGWNILKYCADAFVSVPDWVTARGMRVLGNPLKGDNRIISGESGAVTAGLLSISSEDKYKDLRETLKLDENSNVLLISTEGNTDPKVYRNITWDGDYQSLI</sequence>
<dbReference type="SUPFAM" id="SSF53686">
    <property type="entry name" value="Tryptophan synthase beta subunit-like PLP-dependent enzymes"/>
    <property type="match status" value="1"/>
</dbReference>
<name>D8GL85_CLOLD</name>
<dbReference type="HOGENOM" id="CLU_021802_8_0_9"/>
<dbReference type="InterPro" id="IPR019871">
    <property type="entry name" value="DiNH2propionate_NH3-lyase_sub"/>
</dbReference>
<dbReference type="Proteomes" id="UP000001656">
    <property type="component" value="Chromosome"/>
</dbReference>
<dbReference type="InterPro" id="IPR001926">
    <property type="entry name" value="TrpB-like_PALP"/>
</dbReference>
<dbReference type="CDD" id="cd00640">
    <property type="entry name" value="Trp-synth-beta_II"/>
    <property type="match status" value="1"/>
</dbReference>
<dbReference type="GO" id="GO:0008838">
    <property type="term" value="F:diaminopropionate ammonia-lyase activity"/>
    <property type="evidence" value="ECO:0007669"/>
    <property type="project" value="UniProtKB-EC"/>
</dbReference>
<dbReference type="PANTHER" id="PTHR42937:SF1">
    <property type="entry name" value="DIAMINOPROPIONATE AMMONIA-LYASE"/>
    <property type="match status" value="1"/>
</dbReference>
<dbReference type="STRING" id="748727.CLJU_c23860"/>
<protein>
    <submittedName>
        <fullName evidence="4">Diaminopropionate ammonia-lyase</fullName>
        <ecNumber evidence="4">4.3.1.15</ecNumber>
    </submittedName>
</protein>
<dbReference type="GO" id="GO:0030170">
    <property type="term" value="F:pyridoxal phosphate binding"/>
    <property type="evidence" value="ECO:0007669"/>
    <property type="project" value="InterPro"/>
</dbReference>
<dbReference type="EC" id="4.3.1.15" evidence="4"/>
<evidence type="ECO:0000313" key="4">
    <source>
        <dbReference type="EMBL" id="ADK15444.1"/>
    </source>
</evidence>
<dbReference type="eggNOG" id="COG1171">
    <property type="taxonomic scope" value="Bacteria"/>
</dbReference>
<dbReference type="PANTHER" id="PTHR42937">
    <property type="match status" value="1"/>
</dbReference>
<evidence type="ECO:0000313" key="5">
    <source>
        <dbReference type="Proteomes" id="UP000001656"/>
    </source>
</evidence>
<accession>D8GL85</accession>
<dbReference type="Pfam" id="PF00291">
    <property type="entry name" value="PALP"/>
    <property type="match status" value="1"/>
</dbReference>
<dbReference type="NCBIfam" id="TIGR03528">
    <property type="entry name" value="2_3_DAP_am_ly"/>
    <property type="match status" value="1"/>
</dbReference>
<proteinExistence type="predicted"/>
<feature type="domain" description="Tryptophan synthase beta chain-like PALP" evidence="3">
    <location>
        <begin position="37"/>
        <end position="372"/>
    </location>
</feature>
<gene>
    <name evidence="4" type="ordered locus">CLJU_c23860</name>
</gene>
<dbReference type="InterPro" id="IPR036052">
    <property type="entry name" value="TrpB-like_PALP_sf"/>
</dbReference>
<organism evidence="4 5">
    <name type="scientific">Clostridium ljungdahlii (strain ATCC 55383 / DSM 13528 / PETC)</name>
    <dbReference type="NCBI Taxonomy" id="748727"/>
    <lineage>
        <taxon>Bacteria</taxon>
        <taxon>Bacillati</taxon>
        <taxon>Bacillota</taxon>
        <taxon>Clostridia</taxon>
        <taxon>Eubacteriales</taxon>
        <taxon>Clostridiaceae</taxon>
        <taxon>Clostridium</taxon>
    </lineage>
</organism>
<keyword evidence="2" id="KW-0663">Pyridoxal phosphate</keyword>
<dbReference type="KEGG" id="clj:CLJU_c23860"/>
<dbReference type="AlphaFoldDB" id="D8GL85"/>
<dbReference type="GO" id="GO:1901605">
    <property type="term" value="P:alpha-amino acid metabolic process"/>
    <property type="evidence" value="ECO:0007669"/>
    <property type="project" value="UniProtKB-ARBA"/>
</dbReference>
<reference evidence="4 5" key="1">
    <citation type="journal article" date="2010" name="Proc. Natl. Acad. Sci. U.S.A.">
        <title>Clostridium ljungdahlii represents a microbial production platform based on syngas.</title>
        <authorList>
            <person name="Kopke M."/>
            <person name="Held C."/>
            <person name="Hujer S."/>
            <person name="Liesegang H."/>
            <person name="Wiezer A."/>
            <person name="Wollherr A."/>
            <person name="Ehrenreich A."/>
            <person name="Liebl W."/>
            <person name="Gottschalk G."/>
            <person name="Durre P."/>
        </authorList>
    </citation>
    <scope>NUCLEOTIDE SEQUENCE [LARGE SCALE GENOMIC DNA]</scope>
    <source>
        <strain evidence="5">ATCC 55383 / DSM 13528 / PETC</strain>
    </source>
</reference>
<evidence type="ECO:0000259" key="3">
    <source>
        <dbReference type="Pfam" id="PF00291"/>
    </source>
</evidence>
<evidence type="ECO:0000256" key="1">
    <source>
        <dbReference type="ARBA" id="ARBA00001933"/>
    </source>
</evidence>
<dbReference type="Gene3D" id="3.40.50.1100">
    <property type="match status" value="3"/>
</dbReference>
<evidence type="ECO:0000256" key="2">
    <source>
        <dbReference type="ARBA" id="ARBA00022898"/>
    </source>
</evidence>
<dbReference type="EMBL" id="CP001666">
    <property type="protein sequence ID" value="ADK15444.1"/>
    <property type="molecule type" value="Genomic_DNA"/>
</dbReference>
<dbReference type="InterPro" id="IPR010081">
    <property type="entry name" value="DiNH2opropionate_NH3_lyase"/>
</dbReference>
<keyword evidence="4" id="KW-0456">Lyase</keyword>
<comment type="cofactor">
    <cofactor evidence="1">
        <name>pyridoxal 5'-phosphate</name>
        <dbReference type="ChEBI" id="CHEBI:597326"/>
    </cofactor>
</comment>
<dbReference type="NCBIfam" id="NF006058">
    <property type="entry name" value="PRK08206.1"/>
    <property type="match status" value="1"/>
</dbReference>
<dbReference type="NCBIfam" id="TIGR01747">
    <property type="entry name" value="diampropi_NH3ly"/>
    <property type="match status" value="1"/>
</dbReference>